<accession>A0A0E9TQQ9</accession>
<name>A0A0E9TQQ9_ANGAN</name>
<evidence type="ECO:0000256" key="1">
    <source>
        <dbReference type="SAM" id="MobiDB-lite"/>
    </source>
</evidence>
<feature type="region of interest" description="Disordered" evidence="1">
    <location>
        <begin position="1"/>
        <end position="23"/>
    </location>
</feature>
<evidence type="ECO:0000313" key="2">
    <source>
        <dbReference type="EMBL" id="JAH55891.1"/>
    </source>
</evidence>
<reference evidence="2" key="1">
    <citation type="submission" date="2014-11" db="EMBL/GenBank/DDBJ databases">
        <authorList>
            <person name="Amaro Gonzalez C."/>
        </authorList>
    </citation>
    <scope>NUCLEOTIDE SEQUENCE</scope>
</reference>
<organism evidence="2">
    <name type="scientific">Anguilla anguilla</name>
    <name type="common">European freshwater eel</name>
    <name type="synonym">Muraena anguilla</name>
    <dbReference type="NCBI Taxonomy" id="7936"/>
    <lineage>
        <taxon>Eukaryota</taxon>
        <taxon>Metazoa</taxon>
        <taxon>Chordata</taxon>
        <taxon>Craniata</taxon>
        <taxon>Vertebrata</taxon>
        <taxon>Euteleostomi</taxon>
        <taxon>Actinopterygii</taxon>
        <taxon>Neopterygii</taxon>
        <taxon>Teleostei</taxon>
        <taxon>Anguilliformes</taxon>
        <taxon>Anguillidae</taxon>
        <taxon>Anguilla</taxon>
    </lineage>
</organism>
<protein>
    <submittedName>
        <fullName evidence="2">Uncharacterized protein</fullName>
    </submittedName>
</protein>
<reference evidence="2" key="2">
    <citation type="journal article" date="2015" name="Fish Shellfish Immunol.">
        <title>Early steps in the European eel (Anguilla anguilla)-Vibrio vulnificus interaction in the gills: Role of the RtxA13 toxin.</title>
        <authorList>
            <person name="Callol A."/>
            <person name="Pajuelo D."/>
            <person name="Ebbesson L."/>
            <person name="Teles M."/>
            <person name="MacKenzie S."/>
            <person name="Amaro C."/>
        </authorList>
    </citation>
    <scope>NUCLEOTIDE SEQUENCE</scope>
</reference>
<sequence length="23" mass="2665">MYANHSVNNHLFGSKQNITNPMF</sequence>
<proteinExistence type="predicted"/>
<dbReference type="AlphaFoldDB" id="A0A0E9TQQ9"/>
<dbReference type="EMBL" id="GBXM01052686">
    <property type="protein sequence ID" value="JAH55891.1"/>
    <property type="molecule type" value="Transcribed_RNA"/>
</dbReference>